<keyword evidence="2" id="KW-1185">Reference proteome</keyword>
<feature type="non-terminal residue" evidence="1">
    <location>
        <position position="17"/>
    </location>
</feature>
<dbReference type="EMBL" id="KK784877">
    <property type="protein sequence ID" value="KDO80022.1"/>
    <property type="molecule type" value="Genomic_DNA"/>
</dbReference>
<evidence type="ECO:0000313" key="2">
    <source>
        <dbReference type="Proteomes" id="UP000027120"/>
    </source>
</evidence>
<sequence>MKYSFTDLYLLGLAKGS</sequence>
<gene>
    <name evidence="1" type="ORF">CISIN_1g0254931mg</name>
</gene>
<protein>
    <submittedName>
        <fullName evidence="1">Uncharacterized protein</fullName>
    </submittedName>
</protein>
<dbReference type="AlphaFoldDB" id="A0A067GX33"/>
<evidence type="ECO:0000313" key="1">
    <source>
        <dbReference type="EMBL" id="KDO80022.1"/>
    </source>
</evidence>
<proteinExistence type="predicted"/>
<organism evidence="1 2">
    <name type="scientific">Citrus sinensis</name>
    <name type="common">Sweet orange</name>
    <name type="synonym">Citrus aurantium var. sinensis</name>
    <dbReference type="NCBI Taxonomy" id="2711"/>
    <lineage>
        <taxon>Eukaryota</taxon>
        <taxon>Viridiplantae</taxon>
        <taxon>Streptophyta</taxon>
        <taxon>Embryophyta</taxon>
        <taxon>Tracheophyta</taxon>
        <taxon>Spermatophyta</taxon>
        <taxon>Magnoliopsida</taxon>
        <taxon>eudicotyledons</taxon>
        <taxon>Gunneridae</taxon>
        <taxon>Pentapetalae</taxon>
        <taxon>rosids</taxon>
        <taxon>malvids</taxon>
        <taxon>Sapindales</taxon>
        <taxon>Rutaceae</taxon>
        <taxon>Aurantioideae</taxon>
        <taxon>Citrus</taxon>
    </lineage>
</organism>
<name>A0A067GX33_CITSI</name>
<accession>A0A067GX33</accession>
<dbReference type="Proteomes" id="UP000027120">
    <property type="component" value="Unassembled WGS sequence"/>
</dbReference>
<reference evidence="1 2" key="1">
    <citation type="submission" date="2014-04" db="EMBL/GenBank/DDBJ databases">
        <authorList>
            <consortium name="International Citrus Genome Consortium"/>
            <person name="Gmitter F."/>
            <person name="Chen C."/>
            <person name="Farmerie W."/>
            <person name="Harkins T."/>
            <person name="Desany B."/>
            <person name="Mohiuddin M."/>
            <person name="Kodira C."/>
            <person name="Borodovsky M."/>
            <person name="Lomsadze A."/>
            <person name="Burns P."/>
            <person name="Jenkins J."/>
            <person name="Prochnik S."/>
            <person name="Shu S."/>
            <person name="Chapman J."/>
            <person name="Pitluck S."/>
            <person name="Schmutz J."/>
            <person name="Rokhsar D."/>
        </authorList>
    </citation>
    <scope>NUCLEOTIDE SEQUENCE</scope>
</reference>